<comment type="caution">
    <text evidence="1">The sequence shown here is derived from an EMBL/GenBank/DDBJ whole genome shotgun (WGS) entry which is preliminary data.</text>
</comment>
<reference evidence="1" key="2">
    <citation type="submission" date="2023-05" db="EMBL/GenBank/DDBJ databases">
        <authorList>
            <consortium name="Lawrence Berkeley National Laboratory"/>
            <person name="Steindorff A."/>
            <person name="Hensen N."/>
            <person name="Bonometti L."/>
            <person name="Westerberg I."/>
            <person name="Brannstrom I.O."/>
            <person name="Guillou S."/>
            <person name="Cros-Aarteil S."/>
            <person name="Calhoun S."/>
            <person name="Haridas S."/>
            <person name="Kuo A."/>
            <person name="Mondo S."/>
            <person name="Pangilinan J."/>
            <person name="Riley R."/>
            <person name="Labutti K."/>
            <person name="Andreopoulos B."/>
            <person name="Lipzen A."/>
            <person name="Chen C."/>
            <person name="Yanf M."/>
            <person name="Daum C."/>
            <person name="Ng V."/>
            <person name="Clum A."/>
            <person name="Ohm R."/>
            <person name="Martin F."/>
            <person name="Silar P."/>
            <person name="Natvig D."/>
            <person name="Lalanne C."/>
            <person name="Gautier V."/>
            <person name="Ament-Velasquez S.L."/>
            <person name="Kruys A."/>
            <person name="Hutchinson M.I."/>
            <person name="Powell A.J."/>
            <person name="Barry K."/>
            <person name="Miller A.N."/>
            <person name="Grigoriev I.V."/>
            <person name="Debuchy R."/>
            <person name="Gladieux P."/>
            <person name="Thoren M.H."/>
            <person name="Johannesson H."/>
        </authorList>
    </citation>
    <scope>NUCLEOTIDE SEQUENCE</scope>
    <source>
        <strain evidence="1">CBS 532.94</strain>
    </source>
</reference>
<evidence type="ECO:0000313" key="1">
    <source>
        <dbReference type="EMBL" id="KAK4236866.1"/>
    </source>
</evidence>
<dbReference type="Proteomes" id="UP001303760">
    <property type="component" value="Unassembled WGS sequence"/>
</dbReference>
<reference evidence="1" key="1">
    <citation type="journal article" date="2023" name="Mol. Phylogenet. Evol.">
        <title>Genome-scale phylogeny and comparative genomics of the fungal order Sordariales.</title>
        <authorList>
            <person name="Hensen N."/>
            <person name="Bonometti L."/>
            <person name="Westerberg I."/>
            <person name="Brannstrom I.O."/>
            <person name="Guillou S."/>
            <person name="Cros-Aarteil S."/>
            <person name="Calhoun S."/>
            <person name="Haridas S."/>
            <person name="Kuo A."/>
            <person name="Mondo S."/>
            <person name="Pangilinan J."/>
            <person name="Riley R."/>
            <person name="LaButti K."/>
            <person name="Andreopoulos B."/>
            <person name="Lipzen A."/>
            <person name="Chen C."/>
            <person name="Yan M."/>
            <person name="Daum C."/>
            <person name="Ng V."/>
            <person name="Clum A."/>
            <person name="Steindorff A."/>
            <person name="Ohm R.A."/>
            <person name="Martin F."/>
            <person name="Silar P."/>
            <person name="Natvig D.O."/>
            <person name="Lalanne C."/>
            <person name="Gautier V."/>
            <person name="Ament-Velasquez S.L."/>
            <person name="Kruys A."/>
            <person name="Hutchinson M.I."/>
            <person name="Powell A.J."/>
            <person name="Barry K."/>
            <person name="Miller A.N."/>
            <person name="Grigoriev I.V."/>
            <person name="Debuchy R."/>
            <person name="Gladieux P."/>
            <person name="Hiltunen Thoren M."/>
            <person name="Johannesson H."/>
        </authorList>
    </citation>
    <scope>NUCLEOTIDE SEQUENCE</scope>
    <source>
        <strain evidence="1">CBS 532.94</strain>
    </source>
</reference>
<keyword evidence="2" id="KW-1185">Reference proteome</keyword>
<dbReference type="AlphaFoldDB" id="A0AAN7H662"/>
<dbReference type="EMBL" id="MU860168">
    <property type="protein sequence ID" value="KAK4236866.1"/>
    <property type="molecule type" value="Genomic_DNA"/>
</dbReference>
<proteinExistence type="predicted"/>
<evidence type="ECO:0000313" key="2">
    <source>
        <dbReference type="Proteomes" id="UP001303760"/>
    </source>
</evidence>
<gene>
    <name evidence="1" type="ORF">C8A03DRAFT_45196</name>
</gene>
<protein>
    <submittedName>
        <fullName evidence="1">Uncharacterized protein</fullName>
    </submittedName>
</protein>
<accession>A0AAN7H662</accession>
<organism evidence="1 2">
    <name type="scientific">Achaetomium macrosporum</name>
    <dbReference type="NCBI Taxonomy" id="79813"/>
    <lineage>
        <taxon>Eukaryota</taxon>
        <taxon>Fungi</taxon>
        <taxon>Dikarya</taxon>
        <taxon>Ascomycota</taxon>
        <taxon>Pezizomycotina</taxon>
        <taxon>Sordariomycetes</taxon>
        <taxon>Sordariomycetidae</taxon>
        <taxon>Sordariales</taxon>
        <taxon>Chaetomiaceae</taxon>
        <taxon>Achaetomium</taxon>
    </lineage>
</organism>
<sequence>MPSAGELIHQHSVNVVDNPEYVSYTDKSWAREYPPMRRYTGYSTVDHEGSFHATFDPAFMPLSNDDQKRMSEPANPPNERFWRLEMEADEEHWWHNEISNIVLAAWARYPAVVQTSHTAPLSGVQISENVDSTYAMYIGNQRVPIAVGEMKRNLIQPIEWQTGKLTEAQQKLARELRGYADKYQCPQIFCWDGQTLLTLQFRARKPEHIREADCPIDCWVIPVGNSTCTLRYALYRVLVQGLRRCQAMVAARPLVIGSLTEHGREVFTGIYVRSVHGVTGGLYWAHPLVEDTVWETEALWHSE</sequence>
<name>A0AAN7H662_9PEZI</name>